<evidence type="ECO:0000256" key="1">
    <source>
        <dbReference type="SAM" id="MobiDB-lite"/>
    </source>
</evidence>
<dbReference type="PANTHER" id="PTHR41247:SF1">
    <property type="entry name" value="HTH-TYPE TRANSCRIPTIONAL REPRESSOR YCNK"/>
    <property type="match status" value="1"/>
</dbReference>
<evidence type="ECO:0000313" key="4">
    <source>
        <dbReference type="Proteomes" id="UP000279911"/>
    </source>
</evidence>
<evidence type="ECO:0000313" key="3">
    <source>
        <dbReference type="EMBL" id="RSD26705.1"/>
    </source>
</evidence>
<gene>
    <name evidence="3" type="ORF">EJA10_12615</name>
</gene>
<dbReference type="SUPFAM" id="SSF160387">
    <property type="entry name" value="NosL/MerB-like"/>
    <property type="match status" value="1"/>
</dbReference>
<dbReference type="PANTHER" id="PTHR41247">
    <property type="entry name" value="HTH-TYPE TRANSCRIPTIONAL REPRESSOR YCNK"/>
    <property type="match status" value="1"/>
</dbReference>
<evidence type="ECO:0000256" key="2">
    <source>
        <dbReference type="SAM" id="SignalP"/>
    </source>
</evidence>
<feature type="compositionally biased region" description="Basic and acidic residues" evidence="1">
    <location>
        <begin position="27"/>
        <end position="56"/>
    </location>
</feature>
<reference evidence="4" key="1">
    <citation type="submission" date="2018-12" db="EMBL/GenBank/DDBJ databases">
        <title>Bacillus chawlae sp. nov., Bacillus glennii sp. nov., and Bacillus saganii sp. nov. Isolated from the Vehicle Assembly Building at Kennedy Space Center where the Viking Spacecraft were Assembled.</title>
        <authorList>
            <person name="Seuylemezian A."/>
            <person name="Vaishampayan P."/>
        </authorList>
    </citation>
    <scope>NUCLEOTIDE SEQUENCE [LARGE SCALE GENOMIC DNA]</scope>
    <source>
        <strain evidence="4">DSM 13966</strain>
    </source>
</reference>
<feature type="signal peptide" evidence="2">
    <location>
        <begin position="1"/>
        <end position="24"/>
    </location>
</feature>
<dbReference type="AlphaFoldDB" id="A0A3R9DT16"/>
<dbReference type="Pfam" id="PF05573">
    <property type="entry name" value="NosL"/>
    <property type="match status" value="1"/>
</dbReference>
<sequence>MKKLFAMMLAFLLLIIVSACGNEAAEESEKKDGQEAAPTEVKHDHDEDHAEGPHEPGAEDVCAFCNMKVYTEADPMGVFTAQAKTKDGEYVFFDDSGCLLNWPRRDEVEYEEKWVQDYLTSEWIEADSAIPVKADLKTPMKYGYAFFKDEDSAEKFVSENVDKNPVMATWQQIDEISKERFMKKMQMDGGSMDKKEDSDMEKEKSEESGH</sequence>
<evidence type="ECO:0008006" key="5">
    <source>
        <dbReference type="Google" id="ProtNLM"/>
    </source>
</evidence>
<keyword evidence="2" id="KW-0732">Signal</keyword>
<feature type="region of interest" description="Disordered" evidence="1">
    <location>
        <begin position="26"/>
        <end position="56"/>
    </location>
</feature>
<dbReference type="RefSeq" id="WP_125480364.1">
    <property type="nucleotide sequence ID" value="NZ_RSFW01000014.1"/>
</dbReference>
<dbReference type="Proteomes" id="UP000279911">
    <property type="component" value="Unassembled WGS sequence"/>
</dbReference>
<name>A0A3R9DT16_9BACI</name>
<comment type="caution">
    <text evidence="3">The sequence shown here is derived from an EMBL/GenBank/DDBJ whole genome shotgun (WGS) entry which is preliminary data.</text>
</comment>
<feature type="chain" id="PRO_5018733153" description="NosL" evidence="2">
    <location>
        <begin position="25"/>
        <end position="210"/>
    </location>
</feature>
<feature type="region of interest" description="Disordered" evidence="1">
    <location>
        <begin position="184"/>
        <end position="210"/>
    </location>
</feature>
<organism evidence="3 4">
    <name type="scientific">Mesobacillus subterraneus</name>
    <dbReference type="NCBI Taxonomy" id="285983"/>
    <lineage>
        <taxon>Bacteria</taxon>
        <taxon>Bacillati</taxon>
        <taxon>Bacillota</taxon>
        <taxon>Bacilli</taxon>
        <taxon>Bacillales</taxon>
        <taxon>Bacillaceae</taxon>
        <taxon>Mesobacillus</taxon>
    </lineage>
</organism>
<dbReference type="InterPro" id="IPR008719">
    <property type="entry name" value="N2O_reductase_NosL"/>
</dbReference>
<proteinExistence type="predicted"/>
<dbReference type="PROSITE" id="PS51257">
    <property type="entry name" value="PROKAR_LIPOPROTEIN"/>
    <property type="match status" value="1"/>
</dbReference>
<protein>
    <recommendedName>
        <fullName evidence="5">NosL</fullName>
    </recommendedName>
</protein>
<dbReference type="OrthoDB" id="2454527at2"/>
<accession>A0A3R9DT16</accession>
<dbReference type="EMBL" id="RSFW01000014">
    <property type="protein sequence ID" value="RSD26705.1"/>
    <property type="molecule type" value="Genomic_DNA"/>
</dbReference>